<dbReference type="PANTHER" id="PTHR43861:SF2">
    <property type="entry name" value="CARBOXY-S-ADENOSYL-L-METHIONINE SYNTHASE"/>
    <property type="match status" value="1"/>
</dbReference>
<organism evidence="6 7">
    <name type="scientific">Aliidiomarina taiwanensis</name>
    <dbReference type="NCBI Taxonomy" id="946228"/>
    <lineage>
        <taxon>Bacteria</taxon>
        <taxon>Pseudomonadati</taxon>
        <taxon>Pseudomonadota</taxon>
        <taxon>Gammaproteobacteria</taxon>
        <taxon>Alteromonadales</taxon>
        <taxon>Idiomarinaceae</taxon>
        <taxon>Aliidiomarina</taxon>
    </lineage>
</organism>
<evidence type="ECO:0000259" key="5">
    <source>
        <dbReference type="Pfam" id="PF13649"/>
    </source>
</evidence>
<feature type="binding site" evidence="3 4">
    <location>
        <position position="133"/>
    </location>
    <ligand>
        <name>S-adenosyl-L-methionine</name>
        <dbReference type="ChEBI" id="CHEBI:59789"/>
    </ligand>
</feature>
<feature type="binding site" evidence="3 4">
    <location>
        <begin position="118"/>
        <end position="119"/>
    </location>
    <ligand>
        <name>S-adenosyl-L-methionine</name>
        <dbReference type="ChEBI" id="CHEBI:59789"/>
    </ligand>
</feature>
<sequence>MSSPRDSIYATPQGEVADFAFDDRVAEVFPDMISRSVPGYATIVQTMGMLAGQYAQENSKVYDLGCSLGATSIAMKQHIKQAGVEIIGVDNSEAMVQRCQAHVNAWRGEVPVHIECADILDVSLEPCSVVAMNFTMQFIDPDQREALVQKIYDALLPGGMLLLSEKVRHLDETAENILVDLHHEFKRQNGYSELEISQKRAAIENVMRIDTPGQHLARLGAAGFSTVQNWYRCFNFMSWFAIK</sequence>
<protein>
    <recommendedName>
        <fullName evidence="3">Carboxy-S-adenosyl-L-methionine synthase</fullName>
        <shortName evidence="3">Cx-SAM synthase</shortName>
        <ecNumber evidence="3">2.1.3.-</ecNumber>
    </recommendedName>
</protein>
<feature type="binding site" evidence="3 4">
    <location>
        <position position="40"/>
    </location>
    <ligand>
        <name>S-adenosyl-L-methionine</name>
        <dbReference type="ChEBI" id="CHEBI:59789"/>
    </ligand>
</feature>
<feature type="binding site" evidence="3">
    <location>
        <position position="200"/>
    </location>
    <ligand>
        <name>S-adenosyl-L-methionine</name>
        <dbReference type="ChEBI" id="CHEBI:59789"/>
    </ligand>
</feature>
<feature type="binding site" evidence="3 4">
    <location>
        <begin position="90"/>
        <end position="91"/>
    </location>
    <ligand>
        <name>S-adenosyl-L-methionine</name>
        <dbReference type="ChEBI" id="CHEBI:59789"/>
    </ligand>
</feature>
<dbReference type="Pfam" id="PF13649">
    <property type="entry name" value="Methyltransf_25"/>
    <property type="match status" value="1"/>
</dbReference>
<keyword evidence="1 3" id="KW-0808">Transferase</keyword>
<feature type="domain" description="Methyltransferase" evidence="5">
    <location>
        <begin position="61"/>
        <end position="159"/>
    </location>
</feature>
<dbReference type="CDD" id="cd02440">
    <property type="entry name" value="AdoMet_MTases"/>
    <property type="match status" value="1"/>
</dbReference>
<comment type="caution">
    <text evidence="6">The sequence shown here is derived from an EMBL/GenBank/DDBJ whole genome shotgun (WGS) entry which is preliminary data.</text>
</comment>
<dbReference type="OrthoDB" id="9779941at2"/>
<accession>A0A432X884</accession>
<dbReference type="Proteomes" id="UP000286976">
    <property type="component" value="Unassembled WGS sequence"/>
</dbReference>
<dbReference type="SUPFAM" id="SSF53335">
    <property type="entry name" value="S-adenosyl-L-methionine-dependent methyltransferases"/>
    <property type="match status" value="1"/>
</dbReference>
<reference evidence="6 7" key="1">
    <citation type="journal article" date="2011" name="Front. Microbiol.">
        <title>Genomic signatures of strain selection and enhancement in Bacillus atrophaeus var. globigii, a historical biowarfare simulant.</title>
        <authorList>
            <person name="Gibbons H.S."/>
            <person name="Broomall S.M."/>
            <person name="McNew L.A."/>
            <person name="Daligault H."/>
            <person name="Chapman C."/>
            <person name="Bruce D."/>
            <person name="Karavis M."/>
            <person name="Krepps M."/>
            <person name="McGregor P.A."/>
            <person name="Hong C."/>
            <person name="Park K.H."/>
            <person name="Akmal A."/>
            <person name="Feldman A."/>
            <person name="Lin J.S."/>
            <person name="Chang W.E."/>
            <person name="Higgs B.W."/>
            <person name="Demirev P."/>
            <person name="Lindquist J."/>
            <person name="Liem A."/>
            <person name="Fochler E."/>
            <person name="Read T.D."/>
            <person name="Tapia R."/>
            <person name="Johnson S."/>
            <person name="Bishop-Lilly K.A."/>
            <person name="Detter C."/>
            <person name="Han C."/>
            <person name="Sozhamannan S."/>
            <person name="Rosenzweig C.N."/>
            <person name="Skowronski E.W."/>
        </authorList>
    </citation>
    <scope>NUCLEOTIDE SEQUENCE [LARGE SCALE GENOMIC DNA]</scope>
    <source>
        <strain evidence="6 7">AIT1</strain>
    </source>
</reference>
<dbReference type="GO" id="GO:0016743">
    <property type="term" value="F:carboxyl- or carbamoyltransferase activity"/>
    <property type="evidence" value="ECO:0007669"/>
    <property type="project" value="UniProtKB-UniRule"/>
</dbReference>
<evidence type="ECO:0000256" key="4">
    <source>
        <dbReference type="PIRSR" id="PIRSR006325-1"/>
    </source>
</evidence>
<comment type="function">
    <text evidence="3">Catalyzes the conversion of S-adenosyl-L-methionine (SAM) to carboxy-S-adenosyl-L-methionine (Cx-SAM).</text>
</comment>
<keyword evidence="7" id="KW-1185">Reference proteome</keyword>
<dbReference type="InterPro" id="IPR041698">
    <property type="entry name" value="Methyltransf_25"/>
</dbReference>
<comment type="catalytic activity">
    <reaction evidence="3">
        <text>prephenate + S-adenosyl-L-methionine = carboxy-S-adenosyl-L-methionine + 3-phenylpyruvate + H2O</text>
        <dbReference type="Rhea" id="RHEA:51692"/>
        <dbReference type="ChEBI" id="CHEBI:15377"/>
        <dbReference type="ChEBI" id="CHEBI:18005"/>
        <dbReference type="ChEBI" id="CHEBI:29934"/>
        <dbReference type="ChEBI" id="CHEBI:59789"/>
        <dbReference type="ChEBI" id="CHEBI:134278"/>
    </reaction>
</comment>
<evidence type="ECO:0000256" key="2">
    <source>
        <dbReference type="ARBA" id="ARBA00022691"/>
    </source>
</evidence>
<dbReference type="EC" id="2.1.3.-" evidence="3"/>
<dbReference type="NCBIfam" id="TIGR00740">
    <property type="entry name" value="carboxy-S-adenosyl-L-methionine synthase CmoA"/>
    <property type="match status" value="1"/>
</dbReference>
<dbReference type="InterPro" id="IPR029063">
    <property type="entry name" value="SAM-dependent_MTases_sf"/>
</dbReference>
<comment type="subunit">
    <text evidence="3">Homodimer.</text>
</comment>
<evidence type="ECO:0000313" key="7">
    <source>
        <dbReference type="Proteomes" id="UP000286976"/>
    </source>
</evidence>
<dbReference type="EMBL" id="PIPQ01000002">
    <property type="protein sequence ID" value="RUO43073.1"/>
    <property type="molecule type" value="Genomic_DNA"/>
</dbReference>
<dbReference type="Gene3D" id="3.40.50.150">
    <property type="entry name" value="Vaccinia Virus protein VP39"/>
    <property type="match status" value="1"/>
</dbReference>
<comment type="similarity">
    <text evidence="3">Belongs to the class I-like SAM-binding methyltransferase superfamily. Cx-SAM synthase family.</text>
</comment>
<dbReference type="AlphaFoldDB" id="A0A432X884"/>
<dbReference type="PIRSF" id="PIRSF006325">
    <property type="entry name" value="MeTrfase_bac"/>
    <property type="match status" value="1"/>
</dbReference>
<dbReference type="InterPro" id="IPR005271">
    <property type="entry name" value="CmoA"/>
</dbReference>
<name>A0A432X884_9GAMM</name>
<gene>
    <name evidence="3 6" type="primary">cmoA</name>
    <name evidence="6" type="ORF">CWE15_06655</name>
</gene>
<proteinExistence type="inferred from homology"/>
<dbReference type="GO" id="GO:1904047">
    <property type="term" value="F:S-adenosyl-L-methionine binding"/>
    <property type="evidence" value="ECO:0007669"/>
    <property type="project" value="UniProtKB-UniRule"/>
</dbReference>
<dbReference type="PANTHER" id="PTHR43861">
    <property type="entry name" value="TRANS-ACONITATE 2-METHYLTRANSFERASE-RELATED"/>
    <property type="match status" value="1"/>
</dbReference>
<dbReference type="GO" id="GO:0002098">
    <property type="term" value="P:tRNA wobble uridine modification"/>
    <property type="evidence" value="ECO:0007669"/>
    <property type="project" value="InterPro"/>
</dbReference>
<keyword evidence="2 3" id="KW-0949">S-adenosyl-L-methionine</keyword>
<evidence type="ECO:0000256" key="1">
    <source>
        <dbReference type="ARBA" id="ARBA00022679"/>
    </source>
</evidence>
<dbReference type="RefSeq" id="WP_126757289.1">
    <property type="nucleotide sequence ID" value="NZ_PIPQ01000002.1"/>
</dbReference>
<evidence type="ECO:0000313" key="6">
    <source>
        <dbReference type="EMBL" id="RUO43073.1"/>
    </source>
</evidence>
<dbReference type="HAMAP" id="MF_01589">
    <property type="entry name" value="Cx_SAM_synthase"/>
    <property type="match status" value="1"/>
</dbReference>
<evidence type="ECO:0000256" key="3">
    <source>
        <dbReference type="HAMAP-Rule" id="MF_01589"/>
    </source>
</evidence>
<feature type="binding site" evidence="3 4">
    <location>
        <begin position="65"/>
        <end position="67"/>
    </location>
    <ligand>
        <name>S-adenosyl-L-methionine</name>
        <dbReference type="ChEBI" id="CHEBI:59789"/>
    </ligand>
</feature>